<dbReference type="KEGG" id="ptan:CRYO30217_02691"/>
<feature type="active site" evidence="9">
    <location>
        <position position="263"/>
    </location>
</feature>
<gene>
    <name evidence="12" type="primary">xerC_9</name>
    <name evidence="9" type="synonym">xerC</name>
    <name evidence="12" type="ORF">CRYO30217_02691</name>
</gene>
<keyword evidence="13" id="KW-1185">Reference proteome</keyword>
<dbReference type="PANTHER" id="PTHR30349">
    <property type="entry name" value="PHAGE INTEGRASE-RELATED"/>
    <property type="match status" value="1"/>
</dbReference>
<feature type="active site" evidence="9">
    <location>
        <position position="169"/>
    </location>
</feature>
<dbReference type="RefSeq" id="WP_258542899.1">
    <property type="nucleotide sequence ID" value="NZ_OU015584.1"/>
</dbReference>
<dbReference type="Pfam" id="PF00589">
    <property type="entry name" value="Phage_integrase"/>
    <property type="match status" value="1"/>
</dbReference>
<dbReference type="InterPro" id="IPR004107">
    <property type="entry name" value="Integrase_SAM-like_N"/>
</dbReference>
<reference evidence="12" key="1">
    <citation type="submission" date="2021-04" db="EMBL/GenBank/DDBJ databases">
        <authorList>
            <person name="Rodrigo-Torres L."/>
            <person name="Arahal R. D."/>
            <person name="Lucena T."/>
        </authorList>
    </citation>
    <scope>NUCLEOTIDE SEQUENCE</scope>
    <source>
        <strain evidence="12">AS29M-1</strain>
    </source>
</reference>
<dbReference type="GO" id="GO:0006313">
    <property type="term" value="P:DNA transposition"/>
    <property type="evidence" value="ECO:0007669"/>
    <property type="project" value="UniProtKB-UniRule"/>
</dbReference>
<dbReference type="EMBL" id="OU015584">
    <property type="protein sequence ID" value="CAG5085223.1"/>
    <property type="molecule type" value="Genomic_DNA"/>
</dbReference>
<feature type="active site" description="O-(3'-phospho-DNA)-tyrosine intermediate" evidence="9">
    <location>
        <position position="272"/>
    </location>
</feature>
<dbReference type="GO" id="GO:0009037">
    <property type="term" value="F:tyrosine-based site-specific recombinase activity"/>
    <property type="evidence" value="ECO:0007669"/>
    <property type="project" value="UniProtKB-UniRule"/>
</dbReference>
<dbReference type="Pfam" id="PF02899">
    <property type="entry name" value="Phage_int_SAM_1"/>
    <property type="match status" value="1"/>
</dbReference>
<keyword evidence="6 9" id="KW-0238">DNA-binding</keyword>
<feature type="active site" evidence="9">
    <location>
        <position position="145"/>
    </location>
</feature>
<dbReference type="Proteomes" id="UP000683507">
    <property type="component" value="Chromosome"/>
</dbReference>
<evidence type="ECO:0000256" key="9">
    <source>
        <dbReference type="HAMAP-Rule" id="MF_01808"/>
    </source>
</evidence>
<dbReference type="PANTHER" id="PTHR30349:SF77">
    <property type="entry name" value="TYROSINE RECOMBINASE XERC"/>
    <property type="match status" value="1"/>
</dbReference>
<comment type="function">
    <text evidence="9">Site-specific tyrosine recombinase, which acts by catalyzing the cutting and rejoining of the recombining DNA molecules. The XerC-XerD complex is essential to convert dimers of the bacterial chromosome into monomers to permit their segregation at cell division. It also contributes to the segregational stability of plasmids.</text>
</comment>
<feature type="active site" evidence="9">
    <location>
        <position position="240"/>
    </location>
</feature>
<evidence type="ECO:0000256" key="1">
    <source>
        <dbReference type="ARBA" id="ARBA00004496"/>
    </source>
</evidence>
<evidence type="ECO:0000256" key="4">
    <source>
        <dbReference type="ARBA" id="ARBA00022829"/>
    </source>
</evidence>
<sequence>MRENFLEYLSYEKNYSPLTVTAYRNDLEQFEQFIQNEFDISLVEVNSFQVRSWIVALKNQGLKNKSIHRKMSAVKSFFKFLLKIEEVEINPTSKVALPKLESKLPDFVRESEMEVLLNCAEQEVKDYNSRMEYTVFLMLYATGMRRAELVNLKSENVDLAQRVVKVLGKRNKERVIPLGENVVKEIKRYVDERNRNALDSLTFFVNDQGEKLTEKFVYQLVNNYLSSVPSLKKRSPHVLRHTFATQMLENGADLMAIKDLLGHESLSSTQIYTHNTIEKLKQVYKSAHPKERKS</sequence>
<dbReference type="InterPro" id="IPR011010">
    <property type="entry name" value="DNA_brk_join_enz"/>
</dbReference>
<evidence type="ECO:0000256" key="8">
    <source>
        <dbReference type="ARBA" id="ARBA00023306"/>
    </source>
</evidence>
<evidence type="ECO:0000259" key="10">
    <source>
        <dbReference type="PROSITE" id="PS51898"/>
    </source>
</evidence>
<protein>
    <recommendedName>
        <fullName evidence="9">Tyrosine recombinase XerC</fullName>
    </recommendedName>
</protein>
<dbReference type="HAMAP" id="MF_01808">
    <property type="entry name" value="Recomb_XerC_XerD"/>
    <property type="match status" value="1"/>
</dbReference>
<dbReference type="Gene3D" id="1.10.150.130">
    <property type="match status" value="1"/>
</dbReference>
<evidence type="ECO:0000256" key="6">
    <source>
        <dbReference type="ARBA" id="ARBA00023125"/>
    </source>
</evidence>
<name>A0A916JPM3_9FLAO</name>
<organism evidence="12 13">
    <name type="scientific">Parvicella tangerina</name>
    <dbReference type="NCBI Taxonomy" id="2829795"/>
    <lineage>
        <taxon>Bacteria</taxon>
        <taxon>Pseudomonadati</taxon>
        <taxon>Bacteroidota</taxon>
        <taxon>Flavobacteriia</taxon>
        <taxon>Flavobacteriales</taxon>
        <taxon>Parvicellaceae</taxon>
        <taxon>Parvicella</taxon>
    </lineage>
</organism>
<dbReference type="PROSITE" id="PS51900">
    <property type="entry name" value="CB"/>
    <property type="match status" value="1"/>
</dbReference>
<dbReference type="PROSITE" id="PS51898">
    <property type="entry name" value="TYR_RECOMBINASE"/>
    <property type="match status" value="1"/>
</dbReference>
<evidence type="ECO:0000256" key="7">
    <source>
        <dbReference type="ARBA" id="ARBA00023172"/>
    </source>
</evidence>
<keyword evidence="7 9" id="KW-0233">DNA recombination</keyword>
<feature type="active site" evidence="9">
    <location>
        <position position="237"/>
    </location>
</feature>
<keyword evidence="2 9" id="KW-0963">Cytoplasm</keyword>
<feature type="domain" description="Tyr recombinase" evidence="10">
    <location>
        <begin position="103"/>
        <end position="285"/>
    </location>
</feature>
<evidence type="ECO:0000313" key="12">
    <source>
        <dbReference type="EMBL" id="CAG5085223.1"/>
    </source>
</evidence>
<keyword evidence="3 9" id="KW-0132">Cell division</keyword>
<dbReference type="InterPro" id="IPR002104">
    <property type="entry name" value="Integrase_catalytic"/>
</dbReference>
<comment type="subunit">
    <text evidence="9">Forms a cyclic heterotetrameric complex composed of two molecules of XerC and two molecules of XerD.</text>
</comment>
<comment type="similarity">
    <text evidence="9">Belongs to the 'phage' integrase family. XerC subfamily.</text>
</comment>
<keyword evidence="8 9" id="KW-0131">Cell cycle</keyword>
<dbReference type="InterPro" id="IPR050090">
    <property type="entry name" value="Tyrosine_recombinase_XerCD"/>
</dbReference>
<proteinExistence type="inferred from homology"/>
<evidence type="ECO:0000313" key="13">
    <source>
        <dbReference type="Proteomes" id="UP000683507"/>
    </source>
</evidence>
<dbReference type="InterPro" id="IPR044068">
    <property type="entry name" value="CB"/>
</dbReference>
<dbReference type="AlphaFoldDB" id="A0A916JPM3"/>
<dbReference type="GO" id="GO:0051301">
    <property type="term" value="P:cell division"/>
    <property type="evidence" value="ECO:0007669"/>
    <property type="project" value="UniProtKB-KW"/>
</dbReference>
<dbReference type="GO" id="GO:0003677">
    <property type="term" value="F:DNA binding"/>
    <property type="evidence" value="ECO:0007669"/>
    <property type="project" value="UniProtKB-UniRule"/>
</dbReference>
<dbReference type="Gene3D" id="1.10.443.10">
    <property type="entry name" value="Intergrase catalytic core"/>
    <property type="match status" value="1"/>
</dbReference>
<comment type="subcellular location">
    <subcellularLocation>
        <location evidence="1 9">Cytoplasm</location>
    </subcellularLocation>
</comment>
<keyword evidence="4 9" id="KW-0159">Chromosome partition</keyword>
<evidence type="ECO:0000256" key="2">
    <source>
        <dbReference type="ARBA" id="ARBA00022490"/>
    </source>
</evidence>
<dbReference type="InterPro" id="IPR010998">
    <property type="entry name" value="Integrase_recombinase_N"/>
</dbReference>
<dbReference type="InterPro" id="IPR013762">
    <property type="entry name" value="Integrase-like_cat_sf"/>
</dbReference>
<dbReference type="InterPro" id="IPR023009">
    <property type="entry name" value="Tyrosine_recombinase_XerC/XerD"/>
</dbReference>
<feature type="domain" description="Core-binding (CB)" evidence="11">
    <location>
        <begin position="1"/>
        <end position="82"/>
    </location>
</feature>
<evidence type="ECO:0000256" key="5">
    <source>
        <dbReference type="ARBA" id="ARBA00022908"/>
    </source>
</evidence>
<dbReference type="GO" id="GO:0007059">
    <property type="term" value="P:chromosome segregation"/>
    <property type="evidence" value="ECO:0007669"/>
    <property type="project" value="UniProtKB-UniRule"/>
</dbReference>
<keyword evidence="5 9" id="KW-0229">DNA integration</keyword>
<accession>A0A916JPM3</accession>
<evidence type="ECO:0000259" key="11">
    <source>
        <dbReference type="PROSITE" id="PS51900"/>
    </source>
</evidence>
<evidence type="ECO:0000256" key="3">
    <source>
        <dbReference type="ARBA" id="ARBA00022618"/>
    </source>
</evidence>
<dbReference type="GO" id="GO:0005737">
    <property type="term" value="C:cytoplasm"/>
    <property type="evidence" value="ECO:0007669"/>
    <property type="project" value="UniProtKB-SubCell"/>
</dbReference>
<dbReference type="SUPFAM" id="SSF56349">
    <property type="entry name" value="DNA breaking-rejoining enzymes"/>
    <property type="match status" value="1"/>
</dbReference>